<reference evidence="3" key="2">
    <citation type="journal article" date="2016" name="Sci. Rep.">
        <title>Dictyocaulus viviparus genome, variome and transcriptome elucidate lungworm biology and support future intervention.</title>
        <authorList>
            <person name="McNulty S.N."/>
            <person name="Strube C."/>
            <person name="Rosa B.A."/>
            <person name="Martin J.C."/>
            <person name="Tyagi R."/>
            <person name="Choi Y.J."/>
            <person name="Wang Q."/>
            <person name="Hallsworth Pepin K."/>
            <person name="Zhang X."/>
            <person name="Ozersky P."/>
            <person name="Wilson R.K."/>
            <person name="Sternberg P.W."/>
            <person name="Gasser R.B."/>
            <person name="Mitreva M."/>
        </authorList>
    </citation>
    <scope>NUCLEOTIDE SEQUENCE [LARGE SCALE GENOMIC DNA]</scope>
    <source>
        <strain evidence="3">HannoverDv2000</strain>
    </source>
</reference>
<dbReference type="Proteomes" id="UP000053766">
    <property type="component" value="Unassembled WGS sequence"/>
</dbReference>
<evidence type="ECO:0000313" key="2">
    <source>
        <dbReference type="EMBL" id="KJH42360.1"/>
    </source>
</evidence>
<keyword evidence="1" id="KW-0732">Signal</keyword>
<evidence type="ECO:0000313" key="3">
    <source>
        <dbReference type="Proteomes" id="UP000053766"/>
    </source>
</evidence>
<sequence>MSMLNKASLFVLIILFIFTKINADLLCAYYGTDVCNEKCLQFKLIPGQCIGGDCLCMI</sequence>
<gene>
    <name evidence="2" type="ORF">DICVIV_11656</name>
</gene>
<protein>
    <submittedName>
        <fullName evidence="2">Uncharacterized protein</fullName>
    </submittedName>
</protein>
<feature type="signal peptide" evidence="1">
    <location>
        <begin position="1"/>
        <end position="23"/>
    </location>
</feature>
<evidence type="ECO:0000256" key="1">
    <source>
        <dbReference type="SAM" id="SignalP"/>
    </source>
</evidence>
<name>A0A0D8XCL4_DICVI</name>
<feature type="chain" id="PRO_5002335770" evidence="1">
    <location>
        <begin position="24"/>
        <end position="58"/>
    </location>
</feature>
<reference evidence="2 3" key="1">
    <citation type="submission" date="2013-11" db="EMBL/GenBank/DDBJ databases">
        <title>Draft genome of the bovine lungworm Dictyocaulus viviparus.</title>
        <authorList>
            <person name="Mitreva M."/>
        </authorList>
    </citation>
    <scope>NUCLEOTIDE SEQUENCE [LARGE SCALE GENOMIC DNA]</scope>
    <source>
        <strain evidence="2 3">HannoverDv2000</strain>
    </source>
</reference>
<dbReference type="AlphaFoldDB" id="A0A0D8XCL4"/>
<dbReference type="EMBL" id="KN716675">
    <property type="protein sequence ID" value="KJH42360.1"/>
    <property type="molecule type" value="Genomic_DNA"/>
</dbReference>
<organism evidence="2 3">
    <name type="scientific">Dictyocaulus viviparus</name>
    <name type="common">Bovine lungworm</name>
    <dbReference type="NCBI Taxonomy" id="29172"/>
    <lineage>
        <taxon>Eukaryota</taxon>
        <taxon>Metazoa</taxon>
        <taxon>Ecdysozoa</taxon>
        <taxon>Nematoda</taxon>
        <taxon>Chromadorea</taxon>
        <taxon>Rhabditida</taxon>
        <taxon>Rhabditina</taxon>
        <taxon>Rhabditomorpha</taxon>
        <taxon>Strongyloidea</taxon>
        <taxon>Metastrongylidae</taxon>
        <taxon>Dictyocaulus</taxon>
    </lineage>
</organism>
<accession>A0A0D8XCL4</accession>
<proteinExistence type="predicted"/>
<keyword evidence="3" id="KW-1185">Reference proteome</keyword>